<feature type="coiled-coil region" evidence="7">
    <location>
        <begin position="162"/>
        <end position="196"/>
    </location>
</feature>
<dbReference type="GO" id="GO:0046872">
    <property type="term" value="F:metal ion binding"/>
    <property type="evidence" value="ECO:0007669"/>
    <property type="project" value="UniProtKB-KW"/>
</dbReference>
<dbReference type="PRINTS" id="PR00326">
    <property type="entry name" value="GTP1OBG"/>
</dbReference>
<dbReference type="GO" id="GO:0043022">
    <property type="term" value="F:ribosome binding"/>
    <property type="evidence" value="ECO:0007669"/>
    <property type="project" value="TreeGrafter"/>
</dbReference>
<dbReference type="GO" id="GO:0005525">
    <property type="term" value="F:GTP binding"/>
    <property type="evidence" value="ECO:0007669"/>
    <property type="project" value="UniProtKB-KW"/>
</dbReference>
<dbReference type="Gene3D" id="3.40.50.11060">
    <property type="entry name" value="GTPase HflX, N-terminal domain"/>
    <property type="match status" value="1"/>
</dbReference>
<sequence length="425" mass="48741">MDENRLFDHWGNALLLSLQLEQTSHEITQSLEELASLVESLGARVADRIIQNRPQIHPAYYFGTGKLSQIKEVIHQKDADAVIVDASLSPKQARNLEQKFNRPVLDRTQVILEIFARNARTRESKLQIELAQAEFLLPRLAGLWKHLDRERGGIGVSRGGGEKQIENDRQYLRRRISRLREEIKRIERERDTQKKRRVQCLNVSLVGYTNAGKSTVMNRLTDSHVLVENRLFATLDSTTRLMEEDFRPKILLSDTVGFIKNLPHELVAAFRSTLGTIGDADLLLQVIDSSSDFEDHIDTTNQVLKQMEADCIPVIKVFNKIDRVPFAQLQIMRKLNPEAVFISALNEGIQELRASIGSFFERRMETMTIRLDYQHSQNISDIYQYSRVDSIDYQEEGILMTLTSLPGNLSRLRHHLTPSVQEVMG</sequence>
<dbReference type="Pfam" id="PF16360">
    <property type="entry name" value="GTP-bdg_M"/>
    <property type="match status" value="1"/>
</dbReference>
<dbReference type="PANTHER" id="PTHR10229:SF0">
    <property type="entry name" value="GTP-BINDING PROTEIN 6-RELATED"/>
    <property type="match status" value="1"/>
</dbReference>
<dbReference type="PANTHER" id="PTHR10229">
    <property type="entry name" value="GTP-BINDING PROTEIN HFLX"/>
    <property type="match status" value="1"/>
</dbReference>
<feature type="domain" description="Hflx-type G" evidence="8">
    <location>
        <begin position="201"/>
        <end position="364"/>
    </location>
</feature>
<dbReference type="InterPro" id="IPR025121">
    <property type="entry name" value="GTPase_HflX_N"/>
</dbReference>
<dbReference type="Pfam" id="PF13167">
    <property type="entry name" value="GTP-bdg_N"/>
    <property type="match status" value="1"/>
</dbReference>
<dbReference type="Gene3D" id="6.10.250.2860">
    <property type="match status" value="1"/>
</dbReference>
<keyword evidence="6" id="KW-0342">GTP-binding</keyword>
<dbReference type="PIRSF" id="PIRSF006809">
    <property type="entry name" value="GTP-binding_hflX_prd"/>
    <property type="match status" value="1"/>
</dbReference>
<dbReference type="InterPro" id="IPR042108">
    <property type="entry name" value="GTPase_HflX_N_sf"/>
</dbReference>
<keyword evidence="4" id="KW-0547">Nucleotide-binding</keyword>
<dbReference type="SUPFAM" id="SSF52540">
    <property type="entry name" value="P-loop containing nucleoside triphosphate hydrolases"/>
    <property type="match status" value="1"/>
</dbReference>
<keyword evidence="3" id="KW-0479">Metal-binding</keyword>
<dbReference type="InterPro" id="IPR027417">
    <property type="entry name" value="P-loop_NTPase"/>
</dbReference>
<evidence type="ECO:0000256" key="4">
    <source>
        <dbReference type="ARBA" id="ARBA00022741"/>
    </source>
</evidence>
<dbReference type="InterPro" id="IPR032305">
    <property type="entry name" value="GTP-bd_M"/>
</dbReference>
<dbReference type="FunFam" id="3.40.50.11060:FF:000001">
    <property type="entry name" value="GTPase HflX"/>
    <property type="match status" value="1"/>
</dbReference>
<keyword evidence="2" id="KW-0963">Cytoplasm</keyword>
<gene>
    <name evidence="9" type="ORF">METZ01_LOCUS144338</name>
</gene>
<reference evidence="9" key="1">
    <citation type="submission" date="2018-05" db="EMBL/GenBank/DDBJ databases">
        <authorList>
            <person name="Lanie J.A."/>
            <person name="Ng W.-L."/>
            <person name="Kazmierczak K.M."/>
            <person name="Andrzejewski T.M."/>
            <person name="Davidsen T.M."/>
            <person name="Wayne K.J."/>
            <person name="Tettelin H."/>
            <person name="Glass J.I."/>
            <person name="Rusch D."/>
            <person name="Podicherti R."/>
            <person name="Tsui H.-C.T."/>
            <person name="Winkler M.E."/>
        </authorList>
    </citation>
    <scope>NUCLEOTIDE SEQUENCE</scope>
</reference>
<dbReference type="Pfam" id="PF01926">
    <property type="entry name" value="MMR_HSR1"/>
    <property type="match status" value="1"/>
</dbReference>
<dbReference type="AlphaFoldDB" id="A0A381ZQT6"/>
<evidence type="ECO:0000256" key="3">
    <source>
        <dbReference type="ARBA" id="ARBA00022723"/>
    </source>
</evidence>
<organism evidence="9">
    <name type="scientific">marine metagenome</name>
    <dbReference type="NCBI Taxonomy" id="408172"/>
    <lineage>
        <taxon>unclassified sequences</taxon>
        <taxon>metagenomes</taxon>
        <taxon>ecological metagenomes</taxon>
    </lineage>
</organism>
<dbReference type="HAMAP" id="MF_00900">
    <property type="entry name" value="GTPase_HflX"/>
    <property type="match status" value="1"/>
</dbReference>
<dbReference type="PROSITE" id="PS51705">
    <property type="entry name" value="G_HFLX"/>
    <property type="match status" value="1"/>
</dbReference>
<dbReference type="NCBIfam" id="TIGR03156">
    <property type="entry name" value="GTP_HflX"/>
    <property type="match status" value="1"/>
</dbReference>
<evidence type="ECO:0000256" key="2">
    <source>
        <dbReference type="ARBA" id="ARBA00022490"/>
    </source>
</evidence>
<evidence type="ECO:0000256" key="5">
    <source>
        <dbReference type="ARBA" id="ARBA00022842"/>
    </source>
</evidence>
<evidence type="ECO:0000259" key="8">
    <source>
        <dbReference type="PROSITE" id="PS51705"/>
    </source>
</evidence>
<keyword evidence="7" id="KW-0175">Coiled coil</keyword>
<comment type="subcellular location">
    <subcellularLocation>
        <location evidence="1">Cytoplasm</location>
    </subcellularLocation>
</comment>
<evidence type="ECO:0000256" key="1">
    <source>
        <dbReference type="ARBA" id="ARBA00004496"/>
    </source>
</evidence>
<accession>A0A381ZQT6</accession>
<dbReference type="InterPro" id="IPR030394">
    <property type="entry name" value="G_HFLX_dom"/>
</dbReference>
<dbReference type="GO" id="GO:0005737">
    <property type="term" value="C:cytoplasm"/>
    <property type="evidence" value="ECO:0007669"/>
    <property type="project" value="UniProtKB-SubCell"/>
</dbReference>
<proteinExistence type="inferred from homology"/>
<evidence type="ECO:0000256" key="6">
    <source>
        <dbReference type="ARBA" id="ARBA00023134"/>
    </source>
</evidence>
<evidence type="ECO:0000313" key="9">
    <source>
        <dbReference type="EMBL" id="SVA91484.1"/>
    </source>
</evidence>
<name>A0A381ZQT6_9ZZZZ</name>
<dbReference type="Gene3D" id="3.40.50.300">
    <property type="entry name" value="P-loop containing nucleotide triphosphate hydrolases"/>
    <property type="match status" value="1"/>
</dbReference>
<dbReference type="InterPro" id="IPR006073">
    <property type="entry name" value="GTP-bd"/>
</dbReference>
<protein>
    <recommendedName>
        <fullName evidence="8">Hflx-type G domain-containing protein</fullName>
    </recommendedName>
</protein>
<dbReference type="CDD" id="cd01878">
    <property type="entry name" value="HflX"/>
    <property type="match status" value="1"/>
</dbReference>
<evidence type="ECO:0000256" key="7">
    <source>
        <dbReference type="SAM" id="Coils"/>
    </source>
</evidence>
<dbReference type="EMBL" id="UINC01022250">
    <property type="protein sequence ID" value="SVA91484.1"/>
    <property type="molecule type" value="Genomic_DNA"/>
</dbReference>
<dbReference type="InterPro" id="IPR016496">
    <property type="entry name" value="GTPase_HflX"/>
</dbReference>
<keyword evidence="5" id="KW-0460">Magnesium</keyword>